<dbReference type="GO" id="GO:0043531">
    <property type="term" value="F:ADP binding"/>
    <property type="evidence" value="ECO:0007669"/>
    <property type="project" value="TreeGrafter"/>
</dbReference>
<dbReference type="Gene3D" id="3.40.50.150">
    <property type="entry name" value="Vaccinia Virus protein VP39"/>
    <property type="match status" value="1"/>
</dbReference>
<comment type="catalytic activity">
    <reaction evidence="12">
        <text>(2R)-3-phosphoglycerate + ATP = (2R)-3-phospho-glyceroyl phosphate + ADP</text>
        <dbReference type="Rhea" id="RHEA:14801"/>
        <dbReference type="ChEBI" id="CHEBI:30616"/>
        <dbReference type="ChEBI" id="CHEBI:57604"/>
        <dbReference type="ChEBI" id="CHEBI:58272"/>
        <dbReference type="ChEBI" id="CHEBI:456216"/>
        <dbReference type="EC" id="2.7.2.3"/>
    </reaction>
</comment>
<proteinExistence type="inferred from homology"/>
<dbReference type="InterPro" id="IPR036043">
    <property type="entry name" value="Phosphoglycerate_kinase_sf"/>
</dbReference>
<keyword evidence="10" id="KW-0067">ATP-binding</keyword>
<keyword evidence="14" id="KW-1133">Transmembrane helix</keyword>
<keyword evidence="16" id="KW-1185">Reference proteome</keyword>
<comment type="subunit">
    <text evidence="13">Monomer.</text>
</comment>
<gene>
    <name evidence="15" type="ORF">VNO77_34995</name>
</gene>
<keyword evidence="5 12" id="KW-0808">Transferase</keyword>
<evidence type="ECO:0000256" key="4">
    <source>
        <dbReference type="ARBA" id="ARBA00022603"/>
    </source>
</evidence>
<dbReference type="CDD" id="cd02440">
    <property type="entry name" value="AdoMet_MTases"/>
    <property type="match status" value="1"/>
</dbReference>
<evidence type="ECO:0000256" key="3">
    <source>
        <dbReference type="ARBA" id="ARBA00008982"/>
    </source>
</evidence>
<evidence type="ECO:0000256" key="10">
    <source>
        <dbReference type="ARBA" id="ARBA00022840"/>
    </source>
</evidence>
<dbReference type="Proteomes" id="UP001367508">
    <property type="component" value="Unassembled WGS sequence"/>
</dbReference>
<evidence type="ECO:0000256" key="9">
    <source>
        <dbReference type="ARBA" id="ARBA00022777"/>
    </source>
</evidence>
<dbReference type="EMBL" id="JAYMYQ010000008">
    <property type="protein sequence ID" value="KAK7316183.1"/>
    <property type="molecule type" value="Genomic_DNA"/>
</dbReference>
<keyword evidence="9 12" id="KW-0418">Kinase</keyword>
<protein>
    <recommendedName>
        <fullName evidence="12">Phosphoglycerate kinase</fullName>
        <ecNumber evidence="12">2.7.2.3</ecNumber>
    </recommendedName>
</protein>
<dbReference type="Pfam" id="PF02390">
    <property type="entry name" value="Methyltransf_4"/>
    <property type="match status" value="1"/>
</dbReference>
<comment type="catalytic activity">
    <reaction evidence="1">
        <text>guanosine(46) in tRNA + S-adenosyl-L-methionine = N(7)-methylguanosine(46) in tRNA + S-adenosyl-L-homocysteine</text>
        <dbReference type="Rhea" id="RHEA:42708"/>
        <dbReference type="Rhea" id="RHEA-COMP:10188"/>
        <dbReference type="Rhea" id="RHEA-COMP:10189"/>
        <dbReference type="ChEBI" id="CHEBI:57856"/>
        <dbReference type="ChEBI" id="CHEBI:59789"/>
        <dbReference type="ChEBI" id="CHEBI:74269"/>
        <dbReference type="ChEBI" id="CHEBI:74480"/>
        <dbReference type="EC" id="2.1.1.33"/>
    </reaction>
</comment>
<dbReference type="AlphaFoldDB" id="A0AAN9KH68"/>
<evidence type="ECO:0000256" key="8">
    <source>
        <dbReference type="ARBA" id="ARBA00022741"/>
    </source>
</evidence>
<evidence type="ECO:0000256" key="13">
    <source>
        <dbReference type="RuleBase" id="RU000696"/>
    </source>
</evidence>
<evidence type="ECO:0000313" key="16">
    <source>
        <dbReference type="Proteomes" id="UP001367508"/>
    </source>
</evidence>
<keyword evidence="6" id="KW-0949">S-adenosyl-L-methionine</keyword>
<dbReference type="GO" id="GO:0008176">
    <property type="term" value="F:tRNA (guanine(46)-N7)-methyltransferase activity"/>
    <property type="evidence" value="ECO:0007669"/>
    <property type="project" value="UniProtKB-EC"/>
</dbReference>
<dbReference type="PANTHER" id="PTHR11406:SF32">
    <property type="entry name" value="PHOSPHOGLYCERATE KINASE"/>
    <property type="match status" value="1"/>
</dbReference>
<dbReference type="InterPro" id="IPR003358">
    <property type="entry name" value="tRNA_(Gua-N-7)_MeTrfase_Trmb"/>
</dbReference>
<dbReference type="SUPFAM" id="SSF53335">
    <property type="entry name" value="S-adenosyl-L-methionine-dependent methyltransferases"/>
    <property type="match status" value="1"/>
</dbReference>
<sequence length="748" mass="84507">MTSNDIPVRCRFIVSHTCSVVLSEHMEQWLRHTQGLGDDVCYLILIILFSFIQFHSLVALSACNFNLGKLMGHLLNLLHGTVFLNKMYFNDCPKLLKRKTCSYYGKSGKFQRYNGAPLALQGSGELANHVASSINHKIYISNGGELNGIPHIRTLREFPREELFGKVVMVRFDSNILLKQECDKETQSVFNAVYTIKYLHEARAKVILVSDWNMNTPELQLESVADFLSAILQTQVVPLQGISCNKLSKMNDLEKENIHLLNNLSNIKEEVANCFEFARVLSYGVDIFVNDSFSNSHKVLASTVGVTRFCYACIAGFHFEERLSLLKNLTEASRKPYVAIIGGGNLYDKASSFQFLASRCQGFVFVGMMSFQVMHALGVSIPHNLVDHKVFNEALDVVRLCRDRNVQILYPKDFWCRHKCDPKQLQVFPSQAILDGWVPVDLGPVSLDEVGSMLTNCKKIIWIGPVKFVDSSKYTDGAFKMAKILDQLSQSNCEITVVGTMACKLLRQEKSSLSFINMIENASVVWEFLKGRKLPGVMAVDRGYPFEINWNNIYSDPAQSLVVDIGSGNGFFLLEMARRRPDLNFLGLEINEKLVLRCLDSIHQFDIKNGYFVATNATSTFRSIVSSYPGELVLASIQCPNPDFNKPEHRWRMLQRSLIEAVVDLLASNGKVFLQSDVEAVAIRMKELFLRYGKGKLDLVHGQCNGSQSEWLEENPFGIRSDWEKHVLERGAPMYRMMFSESSKGSLS</sequence>
<evidence type="ECO:0000256" key="12">
    <source>
        <dbReference type="RuleBase" id="RU000532"/>
    </source>
</evidence>
<dbReference type="Gene3D" id="3.40.50.1260">
    <property type="entry name" value="Phosphoglycerate kinase, N-terminal domain"/>
    <property type="match status" value="2"/>
</dbReference>
<evidence type="ECO:0000256" key="14">
    <source>
        <dbReference type="SAM" id="Phobius"/>
    </source>
</evidence>
<keyword evidence="7" id="KW-0819">tRNA processing</keyword>
<keyword evidence="14" id="KW-0812">Transmembrane</keyword>
<dbReference type="InterPro" id="IPR015824">
    <property type="entry name" value="Phosphoglycerate_kinase_N"/>
</dbReference>
<evidence type="ECO:0000256" key="6">
    <source>
        <dbReference type="ARBA" id="ARBA00022691"/>
    </source>
</evidence>
<dbReference type="FunFam" id="3.40.50.150:FF:000194">
    <property type="entry name" value="Phosphoglycerate kinase"/>
    <property type="match status" value="1"/>
</dbReference>
<dbReference type="PROSITE" id="PS51625">
    <property type="entry name" value="SAM_MT_TRMB"/>
    <property type="match status" value="1"/>
</dbReference>
<dbReference type="InterPro" id="IPR001576">
    <property type="entry name" value="Phosphoglycerate_kinase"/>
</dbReference>
<evidence type="ECO:0000256" key="1">
    <source>
        <dbReference type="ARBA" id="ARBA00000142"/>
    </source>
</evidence>
<dbReference type="SUPFAM" id="SSF53748">
    <property type="entry name" value="Phosphoglycerate kinase"/>
    <property type="match status" value="1"/>
</dbReference>
<comment type="similarity">
    <text evidence="3 12">Belongs to the phosphoglycerate kinase family.</text>
</comment>
<evidence type="ECO:0000256" key="2">
    <source>
        <dbReference type="ARBA" id="ARBA00001946"/>
    </source>
</evidence>
<accession>A0AAN9KH68</accession>
<dbReference type="PANTHER" id="PTHR11406">
    <property type="entry name" value="PHOSPHOGLYCERATE KINASE"/>
    <property type="match status" value="1"/>
</dbReference>
<reference evidence="15 16" key="1">
    <citation type="submission" date="2024-01" db="EMBL/GenBank/DDBJ databases">
        <title>The genomes of 5 underutilized Papilionoideae crops provide insights into root nodulation and disease resistanc.</title>
        <authorList>
            <person name="Jiang F."/>
        </authorList>
    </citation>
    <scope>NUCLEOTIDE SEQUENCE [LARGE SCALE GENOMIC DNA]</scope>
    <source>
        <strain evidence="15">LVBAO_FW01</strain>
        <tissue evidence="15">Leaves</tissue>
    </source>
</reference>
<dbReference type="FunFam" id="3.40.50.1260:FF:000015">
    <property type="entry name" value="Phosphoglycerate kinase"/>
    <property type="match status" value="1"/>
</dbReference>
<dbReference type="Pfam" id="PF00162">
    <property type="entry name" value="PGK"/>
    <property type="match status" value="1"/>
</dbReference>
<dbReference type="GO" id="GO:0006094">
    <property type="term" value="P:gluconeogenesis"/>
    <property type="evidence" value="ECO:0007669"/>
    <property type="project" value="TreeGrafter"/>
</dbReference>
<dbReference type="PRINTS" id="PR00477">
    <property type="entry name" value="PHGLYCKINASE"/>
</dbReference>
<evidence type="ECO:0000256" key="11">
    <source>
        <dbReference type="ARBA" id="ARBA00022842"/>
    </source>
</evidence>
<dbReference type="InterPro" id="IPR029063">
    <property type="entry name" value="SAM-dependent_MTases_sf"/>
</dbReference>
<feature type="transmembrane region" description="Helical" evidence="14">
    <location>
        <begin position="40"/>
        <end position="58"/>
    </location>
</feature>
<keyword evidence="11" id="KW-0460">Magnesium</keyword>
<evidence type="ECO:0000256" key="5">
    <source>
        <dbReference type="ARBA" id="ARBA00022679"/>
    </source>
</evidence>
<organism evidence="15 16">
    <name type="scientific">Canavalia gladiata</name>
    <name type="common">Sword bean</name>
    <name type="synonym">Dolichos gladiatus</name>
    <dbReference type="NCBI Taxonomy" id="3824"/>
    <lineage>
        <taxon>Eukaryota</taxon>
        <taxon>Viridiplantae</taxon>
        <taxon>Streptophyta</taxon>
        <taxon>Embryophyta</taxon>
        <taxon>Tracheophyta</taxon>
        <taxon>Spermatophyta</taxon>
        <taxon>Magnoliopsida</taxon>
        <taxon>eudicotyledons</taxon>
        <taxon>Gunneridae</taxon>
        <taxon>Pentapetalae</taxon>
        <taxon>rosids</taxon>
        <taxon>fabids</taxon>
        <taxon>Fabales</taxon>
        <taxon>Fabaceae</taxon>
        <taxon>Papilionoideae</taxon>
        <taxon>50 kb inversion clade</taxon>
        <taxon>NPAAA clade</taxon>
        <taxon>indigoferoid/millettioid clade</taxon>
        <taxon>Phaseoleae</taxon>
        <taxon>Canavalia</taxon>
    </lineage>
</organism>
<dbReference type="GO" id="GO:0005524">
    <property type="term" value="F:ATP binding"/>
    <property type="evidence" value="ECO:0007669"/>
    <property type="project" value="UniProtKB-KW"/>
</dbReference>
<dbReference type="GO" id="GO:0004618">
    <property type="term" value="F:phosphoglycerate kinase activity"/>
    <property type="evidence" value="ECO:0007669"/>
    <property type="project" value="UniProtKB-EC"/>
</dbReference>
<comment type="cofactor">
    <cofactor evidence="2">
        <name>Mg(2+)</name>
        <dbReference type="ChEBI" id="CHEBI:18420"/>
    </cofactor>
</comment>
<dbReference type="GO" id="GO:0005829">
    <property type="term" value="C:cytosol"/>
    <property type="evidence" value="ECO:0007669"/>
    <property type="project" value="TreeGrafter"/>
</dbReference>
<keyword evidence="14" id="KW-0472">Membrane</keyword>
<dbReference type="EC" id="2.7.2.3" evidence="12"/>
<dbReference type="FunFam" id="3.40.50.1260:FF:000013">
    <property type="entry name" value="Phosphoglycerate kinase"/>
    <property type="match status" value="1"/>
</dbReference>
<evidence type="ECO:0000256" key="7">
    <source>
        <dbReference type="ARBA" id="ARBA00022694"/>
    </source>
</evidence>
<evidence type="ECO:0000313" key="15">
    <source>
        <dbReference type="EMBL" id="KAK7316183.1"/>
    </source>
</evidence>
<keyword evidence="8" id="KW-0547">Nucleotide-binding</keyword>
<comment type="caution">
    <text evidence="15">The sequence shown here is derived from an EMBL/GenBank/DDBJ whole genome shotgun (WGS) entry which is preliminary data.</text>
</comment>
<name>A0AAN9KH68_CANGL</name>
<keyword evidence="4" id="KW-0489">Methyltransferase</keyword>
<dbReference type="GO" id="GO:0006096">
    <property type="term" value="P:glycolytic process"/>
    <property type="evidence" value="ECO:0007669"/>
    <property type="project" value="InterPro"/>
</dbReference>